<dbReference type="InterPro" id="IPR029058">
    <property type="entry name" value="AB_hydrolase_fold"/>
</dbReference>
<organism evidence="2 3">
    <name type="scientific">Actinoallomurus liliacearum</name>
    <dbReference type="NCBI Taxonomy" id="1080073"/>
    <lineage>
        <taxon>Bacteria</taxon>
        <taxon>Bacillati</taxon>
        <taxon>Actinomycetota</taxon>
        <taxon>Actinomycetes</taxon>
        <taxon>Streptosporangiales</taxon>
        <taxon>Thermomonosporaceae</taxon>
        <taxon>Actinoallomurus</taxon>
    </lineage>
</organism>
<dbReference type="RefSeq" id="WP_345347005.1">
    <property type="nucleotide sequence ID" value="NZ_BAABHJ010000001.1"/>
</dbReference>
<comment type="caution">
    <text evidence="2">The sequence shown here is derived from an EMBL/GenBank/DDBJ whole genome shotgun (WGS) entry which is preliminary data.</text>
</comment>
<evidence type="ECO:0000259" key="1">
    <source>
        <dbReference type="Pfam" id="PF00561"/>
    </source>
</evidence>
<sequence length="275" mass="29095">MDAFEIGTLRVPGATLHYEVRGTGPLLLLIAAGSSDAAVFGRLAAILADGHRVVAYDPRGNSRSALHGPPVDQRVDVHADDAARLIDHVAAGGEPVHVFGSCSGGLVALELAIGRPDRVRTVVVHEPPAMTLLPDAAAHHAFFDDVHGTFHREGVAPALERFSAFFGGTPAPTLPQAHDNTAFFLAHVIRPFTRHVPDLTALAPLADRVVVAGGEDSRAYTVHRPAVALAERLGHRPMLFPGGHMGYVKHPAGFADRLAEVLTSKASGTPPVRER</sequence>
<dbReference type="InterPro" id="IPR000073">
    <property type="entry name" value="AB_hydrolase_1"/>
</dbReference>
<dbReference type="SUPFAM" id="SSF53474">
    <property type="entry name" value="alpha/beta-Hydrolases"/>
    <property type="match status" value="1"/>
</dbReference>
<proteinExistence type="predicted"/>
<name>A0ABP8TBX7_9ACTN</name>
<keyword evidence="2" id="KW-0378">Hydrolase</keyword>
<dbReference type="InterPro" id="IPR050471">
    <property type="entry name" value="AB_hydrolase"/>
</dbReference>
<feature type="domain" description="AB hydrolase-1" evidence="1">
    <location>
        <begin position="26"/>
        <end position="134"/>
    </location>
</feature>
<dbReference type="GO" id="GO:0016787">
    <property type="term" value="F:hydrolase activity"/>
    <property type="evidence" value="ECO:0007669"/>
    <property type="project" value="UniProtKB-KW"/>
</dbReference>
<evidence type="ECO:0000313" key="3">
    <source>
        <dbReference type="Proteomes" id="UP001500212"/>
    </source>
</evidence>
<protein>
    <submittedName>
        <fullName evidence="2">Alpha/beta hydrolase</fullName>
    </submittedName>
</protein>
<keyword evidence="3" id="KW-1185">Reference proteome</keyword>
<dbReference type="Pfam" id="PF00561">
    <property type="entry name" value="Abhydrolase_1"/>
    <property type="match status" value="1"/>
</dbReference>
<dbReference type="PANTHER" id="PTHR43433:SF5">
    <property type="entry name" value="AB HYDROLASE-1 DOMAIN-CONTAINING PROTEIN"/>
    <property type="match status" value="1"/>
</dbReference>
<gene>
    <name evidence="2" type="ORF">GCM10023195_03450</name>
</gene>
<evidence type="ECO:0000313" key="2">
    <source>
        <dbReference type="EMBL" id="GAA4601381.1"/>
    </source>
</evidence>
<accession>A0ABP8TBX7</accession>
<reference evidence="3" key="1">
    <citation type="journal article" date="2019" name="Int. J. Syst. Evol. Microbiol.">
        <title>The Global Catalogue of Microorganisms (GCM) 10K type strain sequencing project: providing services to taxonomists for standard genome sequencing and annotation.</title>
        <authorList>
            <consortium name="The Broad Institute Genomics Platform"/>
            <consortium name="The Broad Institute Genome Sequencing Center for Infectious Disease"/>
            <person name="Wu L."/>
            <person name="Ma J."/>
        </authorList>
    </citation>
    <scope>NUCLEOTIDE SEQUENCE [LARGE SCALE GENOMIC DNA]</scope>
    <source>
        <strain evidence="3">JCM 17938</strain>
    </source>
</reference>
<dbReference type="EMBL" id="BAABHJ010000001">
    <property type="protein sequence ID" value="GAA4601381.1"/>
    <property type="molecule type" value="Genomic_DNA"/>
</dbReference>
<dbReference type="PANTHER" id="PTHR43433">
    <property type="entry name" value="HYDROLASE, ALPHA/BETA FOLD FAMILY PROTEIN"/>
    <property type="match status" value="1"/>
</dbReference>
<dbReference type="Gene3D" id="3.40.50.1820">
    <property type="entry name" value="alpha/beta hydrolase"/>
    <property type="match status" value="1"/>
</dbReference>
<dbReference type="Proteomes" id="UP001500212">
    <property type="component" value="Unassembled WGS sequence"/>
</dbReference>